<accession>A0A1W1Y037</accession>
<dbReference type="Proteomes" id="UP000192761">
    <property type="component" value="Unassembled WGS sequence"/>
</dbReference>
<gene>
    <name evidence="3" type="ORF">SAMN02745857_03872</name>
</gene>
<keyword evidence="2" id="KW-0812">Transmembrane</keyword>
<evidence type="ECO:0000256" key="1">
    <source>
        <dbReference type="SAM" id="MobiDB-lite"/>
    </source>
</evidence>
<feature type="compositionally biased region" description="Basic residues" evidence="1">
    <location>
        <begin position="1"/>
        <end position="10"/>
    </location>
</feature>
<feature type="transmembrane region" description="Helical" evidence="2">
    <location>
        <begin position="39"/>
        <end position="60"/>
    </location>
</feature>
<proteinExistence type="predicted"/>
<dbReference type="AlphaFoldDB" id="A0A1W1Y037"/>
<keyword evidence="2" id="KW-1133">Transmembrane helix</keyword>
<dbReference type="STRING" id="1121001.SAMN02745857_03872"/>
<evidence type="ECO:0000313" key="3">
    <source>
        <dbReference type="EMBL" id="SMC29487.1"/>
    </source>
</evidence>
<protein>
    <submittedName>
        <fullName evidence="3">Uncharacterized protein</fullName>
    </submittedName>
</protein>
<evidence type="ECO:0000313" key="4">
    <source>
        <dbReference type="Proteomes" id="UP000192761"/>
    </source>
</evidence>
<name>A0A1W1Y037_9NEIS</name>
<dbReference type="EMBL" id="FWXD01000035">
    <property type="protein sequence ID" value="SMC29487.1"/>
    <property type="molecule type" value="Genomic_DNA"/>
</dbReference>
<keyword evidence="2" id="KW-0472">Membrane</keyword>
<reference evidence="3 4" key="1">
    <citation type="submission" date="2017-04" db="EMBL/GenBank/DDBJ databases">
        <authorList>
            <person name="Afonso C.L."/>
            <person name="Miller P.J."/>
            <person name="Scott M.A."/>
            <person name="Spackman E."/>
            <person name="Goraichik I."/>
            <person name="Dimitrov K.M."/>
            <person name="Suarez D.L."/>
            <person name="Swayne D.E."/>
        </authorList>
    </citation>
    <scope>NUCLEOTIDE SEQUENCE [LARGE SCALE GENOMIC DNA]</scope>
    <source>
        <strain evidence="3 4">DSM 23236</strain>
    </source>
</reference>
<sequence>MGCNRARRPPHSHEMSTGTEQETTPATPEITPVPPWQRLACGVLAAGAVVLIPAVIYMAVDLFSHPGMYSPFWQRLVQVIGLGYSGVYGAYRFGYVAKHGYPPKRWR</sequence>
<feature type="region of interest" description="Disordered" evidence="1">
    <location>
        <begin position="1"/>
        <end position="32"/>
    </location>
</feature>
<feature type="transmembrane region" description="Helical" evidence="2">
    <location>
        <begin position="72"/>
        <end position="91"/>
    </location>
</feature>
<organism evidence="3 4">
    <name type="scientific">Andreprevotia lacus DSM 23236</name>
    <dbReference type="NCBI Taxonomy" id="1121001"/>
    <lineage>
        <taxon>Bacteria</taxon>
        <taxon>Pseudomonadati</taxon>
        <taxon>Pseudomonadota</taxon>
        <taxon>Betaproteobacteria</taxon>
        <taxon>Neisseriales</taxon>
        <taxon>Chitinibacteraceae</taxon>
        <taxon>Andreprevotia</taxon>
    </lineage>
</organism>
<feature type="compositionally biased region" description="Polar residues" evidence="1">
    <location>
        <begin position="15"/>
        <end position="26"/>
    </location>
</feature>
<keyword evidence="4" id="KW-1185">Reference proteome</keyword>
<evidence type="ECO:0000256" key="2">
    <source>
        <dbReference type="SAM" id="Phobius"/>
    </source>
</evidence>